<accession>A0AAU8CJ98</accession>
<dbReference type="AlphaFoldDB" id="A0AAU8CJ98"/>
<dbReference type="Pfam" id="PF23872">
    <property type="entry name" value="DUF7227"/>
    <property type="match status" value="1"/>
</dbReference>
<evidence type="ECO:0000313" key="2">
    <source>
        <dbReference type="EMBL" id="XCG46765.1"/>
    </source>
</evidence>
<organism evidence="2">
    <name type="scientific">Mesorhizobium sp. WSM2240</name>
    <dbReference type="NCBI Taxonomy" id="3228851"/>
    <lineage>
        <taxon>Bacteria</taxon>
        <taxon>Pseudomonadati</taxon>
        <taxon>Pseudomonadota</taxon>
        <taxon>Alphaproteobacteria</taxon>
        <taxon>Hyphomicrobiales</taxon>
        <taxon>Phyllobacteriaceae</taxon>
        <taxon>Mesorhizobium</taxon>
    </lineage>
</organism>
<protein>
    <recommendedName>
        <fullName evidence="1">DUF7227 domain-containing protein</fullName>
    </recommendedName>
</protein>
<proteinExistence type="predicted"/>
<feature type="domain" description="DUF7227" evidence="1">
    <location>
        <begin position="1"/>
        <end position="235"/>
    </location>
</feature>
<dbReference type="InterPro" id="IPR055651">
    <property type="entry name" value="DUF7227"/>
</dbReference>
<evidence type="ECO:0000259" key="1">
    <source>
        <dbReference type="Pfam" id="PF23872"/>
    </source>
</evidence>
<dbReference type="RefSeq" id="WP_353645697.1">
    <property type="nucleotide sequence ID" value="NZ_CP159253.1"/>
</dbReference>
<gene>
    <name evidence="2" type="ORF">ABVK50_15700</name>
</gene>
<dbReference type="EMBL" id="CP159253">
    <property type="protein sequence ID" value="XCG46765.1"/>
    <property type="molecule type" value="Genomic_DNA"/>
</dbReference>
<name>A0AAU8CJ98_9HYPH</name>
<sequence>MNFHTTVVSRNVKTGPMPVMTSSRDTCPDSCPLKKAGCYAMTGPLKLHWDKVTSGERGTDLDEALKPIRKLNRGALWRYGQAGDLPGEGDTIDHEAMRKIAIANRGKRAIVFTHKPPTTDNLAILREVAVLGLNVNLSADNLAEADALAGLNMPVVTVLESEYGRKVGETLSDYRKRLKALTRITPGGRKIAVCPATYADVSCTECGVCADGDRKEVIVGFPAHGTQKKQVDRIVKGNGSHDH</sequence>
<reference evidence="2" key="1">
    <citation type="submission" date="2024-06" db="EMBL/GenBank/DDBJ databases">
        <title>Mesorhizobium karijinii sp. nov., a symbiont of the iconic Swainsona formosa from arid Australia.</title>
        <authorList>
            <person name="Hill Y.J."/>
            <person name="Watkin E.L.J."/>
            <person name="O'Hara G.W."/>
            <person name="Terpolilli J."/>
            <person name="Tye M.L."/>
            <person name="Kohlmeier M.G."/>
        </authorList>
    </citation>
    <scope>NUCLEOTIDE SEQUENCE</scope>
    <source>
        <strain evidence="2">WSM2240</strain>
    </source>
</reference>